<name>A0ABZ2C5P2_9PROT</name>
<gene>
    <name evidence="1" type="ORF">Bealeia1_01995</name>
</gene>
<geneLocation type="plasmid" evidence="1 2">
    <name>pBealeia1</name>
</geneLocation>
<protein>
    <submittedName>
        <fullName evidence="1">Uncharacterized protein</fullName>
    </submittedName>
</protein>
<accession>A0ABZ2C5P2</accession>
<dbReference type="Proteomes" id="UP001330434">
    <property type="component" value="Plasmid pBealeia1"/>
</dbReference>
<proteinExistence type="predicted"/>
<evidence type="ECO:0000313" key="2">
    <source>
        <dbReference type="Proteomes" id="UP001330434"/>
    </source>
</evidence>
<reference evidence="1 2" key="1">
    <citation type="journal article" date="2024" name="Environ. Microbiol.">
        <title>Novel evolutionary insights on the interactions of the Holosporales (Alphaproteobacteria) with eukaryotic hosts from comparative genomics.</title>
        <authorList>
            <person name="Giovannini M."/>
            <person name="Petroni G."/>
            <person name="Castelli M."/>
        </authorList>
    </citation>
    <scope>NUCLEOTIDE SEQUENCE [LARGE SCALE GENOMIC DNA]</scope>
    <source>
        <strain evidence="1 2">US_Bl 15I1</strain>
    </source>
</reference>
<dbReference type="EMBL" id="CP133271">
    <property type="protein sequence ID" value="WVX67776.1"/>
    <property type="molecule type" value="Genomic_DNA"/>
</dbReference>
<organism evidence="1 2">
    <name type="scientific">Candidatus Bealeia paramacronuclearis</name>
    <dbReference type="NCBI Taxonomy" id="1921001"/>
    <lineage>
        <taxon>Bacteria</taxon>
        <taxon>Pseudomonadati</taxon>
        <taxon>Pseudomonadota</taxon>
        <taxon>Alphaproteobacteria</taxon>
        <taxon>Holosporales</taxon>
        <taxon>Holosporaceae</taxon>
        <taxon>Candidatus Bealeia</taxon>
    </lineage>
</organism>
<keyword evidence="2" id="KW-1185">Reference proteome</keyword>
<dbReference type="RefSeq" id="WP_338453756.1">
    <property type="nucleotide sequence ID" value="NZ_CP133271.1"/>
</dbReference>
<sequence>MAQLQSFLWPQSGADSVCPKQNVMPGQAFQFGTLYKPKIPFPHFVRTLLISSPHNCTLSKIAIQGIVNGKPLKIEVTGPHANTVETISAFSCVNSITLSGAPAKDISIGLGSRGRLGWFQPLSNFSMQTLMSKQDGSQCAWQLMGTLEDPANVKDVESILSPIGRSHDLQHHSHLWTGIRGPFRFVCLNIFEAEPNDHIKTTFLQL</sequence>
<evidence type="ECO:0000313" key="1">
    <source>
        <dbReference type="EMBL" id="WVX67776.1"/>
    </source>
</evidence>
<keyword evidence="1" id="KW-0614">Plasmid</keyword>